<dbReference type="SFLD" id="SFLDS00029">
    <property type="entry name" value="Radical_SAM"/>
    <property type="match status" value="1"/>
</dbReference>
<dbReference type="Gene3D" id="3.40.50.12160">
    <property type="entry name" value="Methylthiotransferase, N-terminal domain"/>
    <property type="match status" value="1"/>
</dbReference>
<accession>K0JM18</accession>
<dbReference type="AlphaFoldDB" id="K0JM18"/>
<dbReference type="InterPro" id="IPR023404">
    <property type="entry name" value="rSAM_horseshoe"/>
</dbReference>
<evidence type="ECO:0000313" key="10">
    <source>
        <dbReference type="EMBL" id="CCG57316.1"/>
    </source>
</evidence>
<keyword evidence="6" id="KW-0408">Iron</keyword>
<evidence type="ECO:0000259" key="9">
    <source>
        <dbReference type="PROSITE" id="PS51918"/>
    </source>
</evidence>
<sequence length="415" mass="48361">MNIHIHTFGCRLNQYESEKIAYELKNMGANITTLKEADAIAINTCTVTNDSDKKLVSYLEKLEDIEQKKIFLIGCYVSKKGFTTENKNIITINNDHKEEAAQIIFNTIQKDTNKEIKSPIFFPQEQSRAYLKIQDGCEVFCSYCIVSRVRGKHKSLEPNKIYEAIKIANDYNYKEIVLTGLNLGSYNFNNEIKFADILKNILEHSSKYGIRIRLSSVEPIYFDDELINLFKNKDVLCPHAHIPLQSGSNKILKLMNRRYTREEYLTSIEKLYKVNPNMAISTDVMVGFPEEENDDFNDTYNLCEKSKFIKMHVFRYSDRENTPSSKMQNKIGYRRKLKRAKLLNELNNKMKDNYYNNSLGRKLDVIVEEVLENNYYIGTSGEYLKVKFKSDKTLNKKELITVKSLKYEDDIIIAE</sequence>
<keyword evidence="4" id="KW-0949">S-adenosyl-L-methionine</keyword>
<dbReference type="PROSITE" id="PS51449">
    <property type="entry name" value="MTTASE_N"/>
    <property type="match status" value="1"/>
</dbReference>
<organism evidence="10 11">
    <name type="scientific">Brachyspira pilosicoli WesB</name>
    <dbReference type="NCBI Taxonomy" id="1161918"/>
    <lineage>
        <taxon>Bacteria</taxon>
        <taxon>Pseudomonadati</taxon>
        <taxon>Spirochaetota</taxon>
        <taxon>Spirochaetia</taxon>
        <taxon>Brachyspirales</taxon>
        <taxon>Brachyspiraceae</taxon>
        <taxon>Brachyspira</taxon>
    </lineage>
</organism>
<dbReference type="InterPro" id="IPR013848">
    <property type="entry name" value="Methylthiotransferase_N"/>
</dbReference>
<dbReference type="NCBIfam" id="TIGR00089">
    <property type="entry name" value="MiaB/RimO family radical SAM methylthiotransferase"/>
    <property type="match status" value="1"/>
</dbReference>
<evidence type="ECO:0000256" key="6">
    <source>
        <dbReference type="ARBA" id="ARBA00023004"/>
    </source>
</evidence>
<dbReference type="SFLD" id="SFLDG01061">
    <property type="entry name" value="methylthiotransferase"/>
    <property type="match status" value="1"/>
</dbReference>
<gene>
    <name evidence="10" type="ORF">WESB_1851</name>
</gene>
<name>K0JM18_BRAPL</name>
<dbReference type="OrthoDB" id="9805215at2"/>
<evidence type="ECO:0000256" key="2">
    <source>
        <dbReference type="ARBA" id="ARBA00022485"/>
    </source>
</evidence>
<dbReference type="SFLD" id="SFLDG01082">
    <property type="entry name" value="B12-binding_domain_containing"/>
    <property type="match status" value="1"/>
</dbReference>
<dbReference type="NCBIfam" id="TIGR01579">
    <property type="entry name" value="MiaB-like-C"/>
    <property type="match status" value="1"/>
</dbReference>
<evidence type="ECO:0000256" key="4">
    <source>
        <dbReference type="ARBA" id="ARBA00022691"/>
    </source>
</evidence>
<evidence type="ECO:0000256" key="5">
    <source>
        <dbReference type="ARBA" id="ARBA00022723"/>
    </source>
</evidence>
<dbReference type="PANTHER" id="PTHR11918:SF45">
    <property type="entry name" value="THREONYLCARBAMOYLADENOSINE TRNA METHYLTHIOTRANSFERASE"/>
    <property type="match status" value="1"/>
</dbReference>
<dbReference type="Proteomes" id="UP000003759">
    <property type="component" value="Chromosome"/>
</dbReference>
<dbReference type="GO" id="GO:0051539">
    <property type="term" value="F:4 iron, 4 sulfur cluster binding"/>
    <property type="evidence" value="ECO:0007669"/>
    <property type="project" value="UniProtKB-KW"/>
</dbReference>
<dbReference type="InterPro" id="IPR038135">
    <property type="entry name" value="Methylthiotransferase_N_sf"/>
</dbReference>
<dbReference type="InterPro" id="IPR005839">
    <property type="entry name" value="Methylthiotransferase"/>
</dbReference>
<protein>
    <submittedName>
        <fullName evidence="10">MiaB-like tRNA modifying enzyme</fullName>
    </submittedName>
</protein>
<keyword evidence="2" id="KW-0004">4Fe-4S</keyword>
<dbReference type="Pfam" id="PF04055">
    <property type="entry name" value="Radical_SAM"/>
    <property type="match status" value="1"/>
</dbReference>
<dbReference type="Gene3D" id="3.80.30.20">
    <property type="entry name" value="tm_1862 like domain"/>
    <property type="match status" value="1"/>
</dbReference>
<evidence type="ECO:0000256" key="7">
    <source>
        <dbReference type="ARBA" id="ARBA00023014"/>
    </source>
</evidence>
<dbReference type="PANTHER" id="PTHR11918">
    <property type="entry name" value="RADICAL SAM PROTEINS"/>
    <property type="match status" value="1"/>
</dbReference>
<dbReference type="Pfam" id="PF00919">
    <property type="entry name" value="UPF0004"/>
    <property type="match status" value="1"/>
</dbReference>
<feature type="domain" description="MTTase N-terminal" evidence="8">
    <location>
        <begin position="1"/>
        <end position="109"/>
    </location>
</feature>
<keyword evidence="3" id="KW-0808">Transferase</keyword>
<comment type="cofactor">
    <cofactor evidence="1">
        <name>[4Fe-4S] cluster</name>
        <dbReference type="ChEBI" id="CHEBI:49883"/>
    </cofactor>
</comment>
<dbReference type="CDD" id="cd01335">
    <property type="entry name" value="Radical_SAM"/>
    <property type="match status" value="1"/>
</dbReference>
<keyword evidence="7" id="KW-0411">Iron-sulfur</keyword>
<dbReference type="PROSITE" id="PS01278">
    <property type="entry name" value="MTTASE_RADICAL"/>
    <property type="match status" value="1"/>
</dbReference>
<feature type="domain" description="Radical SAM core" evidence="9">
    <location>
        <begin position="123"/>
        <end position="353"/>
    </location>
</feature>
<dbReference type="PROSITE" id="PS51918">
    <property type="entry name" value="RADICAL_SAM"/>
    <property type="match status" value="1"/>
</dbReference>
<evidence type="ECO:0000256" key="3">
    <source>
        <dbReference type="ARBA" id="ARBA00022679"/>
    </source>
</evidence>
<dbReference type="SMART" id="SM00729">
    <property type="entry name" value="Elp3"/>
    <property type="match status" value="1"/>
</dbReference>
<dbReference type="GO" id="GO:0046872">
    <property type="term" value="F:metal ion binding"/>
    <property type="evidence" value="ECO:0007669"/>
    <property type="project" value="UniProtKB-KW"/>
</dbReference>
<dbReference type="KEGG" id="bpw:WESB_1851"/>
<evidence type="ECO:0000256" key="1">
    <source>
        <dbReference type="ARBA" id="ARBA00001966"/>
    </source>
</evidence>
<reference evidence="10 11" key="1">
    <citation type="journal article" date="2012" name="BMC Genomics">
        <title>Comparative genomics of Brachyspira pilosicoli strains: genome rearrangements, reductions and correlation of genetic compliment with phenotypic diversity.</title>
        <authorList>
            <person name="Mappley L.J."/>
            <person name="Black M.L."/>
            <person name="Abuoun M."/>
            <person name="Darby A.C."/>
            <person name="Woodward M.J."/>
            <person name="Parkhill J."/>
            <person name="Turner A.K."/>
            <person name="Bellgard M.I."/>
            <person name="La T."/>
            <person name="Phillips N.D."/>
            <person name="La Ragione R.M."/>
            <person name="Hampson D.J."/>
        </authorList>
    </citation>
    <scope>NUCLEOTIDE SEQUENCE [LARGE SCALE GENOMIC DNA]</scope>
    <source>
        <strain evidence="10">WesB</strain>
    </source>
</reference>
<dbReference type="InterPro" id="IPR006638">
    <property type="entry name" value="Elp3/MiaA/NifB-like_rSAM"/>
</dbReference>
<dbReference type="PATRIC" id="fig|1161918.5.peg.1363"/>
<dbReference type="InterPro" id="IPR006467">
    <property type="entry name" value="MiaB-like_bact"/>
</dbReference>
<proteinExistence type="predicted"/>
<keyword evidence="5" id="KW-0479">Metal-binding</keyword>
<dbReference type="InterPro" id="IPR007197">
    <property type="entry name" value="rSAM"/>
</dbReference>
<dbReference type="HOGENOM" id="CLU_018697_1_0_12"/>
<dbReference type="EMBL" id="HE793032">
    <property type="protein sequence ID" value="CCG57316.1"/>
    <property type="molecule type" value="Genomic_DNA"/>
</dbReference>
<dbReference type="InterPro" id="IPR058240">
    <property type="entry name" value="rSAM_sf"/>
</dbReference>
<dbReference type="RefSeq" id="WP_014933512.1">
    <property type="nucleotide sequence ID" value="NC_018604.1"/>
</dbReference>
<dbReference type="SUPFAM" id="SSF102114">
    <property type="entry name" value="Radical SAM enzymes"/>
    <property type="match status" value="1"/>
</dbReference>
<evidence type="ECO:0000313" key="11">
    <source>
        <dbReference type="Proteomes" id="UP000003759"/>
    </source>
</evidence>
<evidence type="ECO:0000259" key="8">
    <source>
        <dbReference type="PROSITE" id="PS51449"/>
    </source>
</evidence>
<dbReference type="InterPro" id="IPR020612">
    <property type="entry name" value="Methylthiotransferase_CS"/>
</dbReference>
<dbReference type="GO" id="GO:0035598">
    <property type="term" value="F:tRNA (N(6)-L-threonylcarbamoyladenosine(37)-C(2))-methylthiotransferase activity"/>
    <property type="evidence" value="ECO:0007669"/>
    <property type="project" value="TreeGrafter"/>
</dbReference>